<accession>A0AA37W0X4</accession>
<sequence>MSNSNNTSVIIITGASAGLGQEMARQFARLGYSLGLCARRLENLEALRQEIVKENPECDVQVRQLDVVDEPQVAVVFEEFRQHFGAINRVIVNAGIGKGVPIGNGGFNANRQTLMTNVVGALAQIEHAVAIFKQQNFGHLVCISSVSSTRGFPGTMNTYAASKAALSSLASGLQLELANTPIKVSCIMPGYIASDIATGSRSRPFSVATDVGVRSMVKAIEAEKASAYVPGWPWIPISFLLKHLPNAIAGRLIR</sequence>
<dbReference type="InterPro" id="IPR002347">
    <property type="entry name" value="SDR_fam"/>
</dbReference>
<dbReference type="PRINTS" id="PR00080">
    <property type="entry name" value="SDRFAMILY"/>
</dbReference>
<dbReference type="SUPFAM" id="SSF51735">
    <property type="entry name" value="NAD(P)-binding Rossmann-fold domains"/>
    <property type="match status" value="1"/>
</dbReference>
<dbReference type="PROSITE" id="PS00061">
    <property type="entry name" value="ADH_SHORT"/>
    <property type="match status" value="1"/>
</dbReference>
<dbReference type="InterPro" id="IPR020904">
    <property type="entry name" value="Sc_DH/Rdtase_CS"/>
</dbReference>
<evidence type="ECO:0000256" key="1">
    <source>
        <dbReference type="ARBA" id="ARBA00006484"/>
    </source>
</evidence>
<evidence type="ECO:0000256" key="3">
    <source>
        <dbReference type="RuleBase" id="RU000363"/>
    </source>
</evidence>
<evidence type="ECO:0000256" key="2">
    <source>
        <dbReference type="ARBA" id="ARBA00023002"/>
    </source>
</evidence>
<reference evidence="4" key="1">
    <citation type="journal article" date="2014" name="Int. J. Syst. Evol. Microbiol.">
        <title>Complete genome sequence of Corynebacterium casei LMG S-19264T (=DSM 44701T), isolated from a smear-ripened cheese.</title>
        <authorList>
            <consortium name="US DOE Joint Genome Institute (JGI-PGF)"/>
            <person name="Walter F."/>
            <person name="Albersmeier A."/>
            <person name="Kalinowski J."/>
            <person name="Ruckert C."/>
        </authorList>
    </citation>
    <scope>NUCLEOTIDE SEQUENCE</scope>
    <source>
        <strain evidence="4">NBRC 101628</strain>
    </source>
</reference>
<dbReference type="NCBIfam" id="NF006099">
    <property type="entry name" value="PRK08251.1"/>
    <property type="match status" value="1"/>
</dbReference>
<dbReference type="AlphaFoldDB" id="A0AA37W0X4"/>
<dbReference type="GO" id="GO:0016020">
    <property type="term" value="C:membrane"/>
    <property type="evidence" value="ECO:0007669"/>
    <property type="project" value="TreeGrafter"/>
</dbReference>
<reference evidence="4" key="2">
    <citation type="submission" date="2023-01" db="EMBL/GenBank/DDBJ databases">
        <title>Draft genome sequence of Paraferrimonas sedimenticola strain NBRC 101628.</title>
        <authorList>
            <person name="Sun Q."/>
            <person name="Mori K."/>
        </authorList>
    </citation>
    <scope>NUCLEOTIDE SEQUENCE</scope>
    <source>
        <strain evidence="4">NBRC 101628</strain>
    </source>
</reference>
<comment type="caution">
    <text evidence="4">The sequence shown here is derived from an EMBL/GenBank/DDBJ whole genome shotgun (WGS) entry which is preliminary data.</text>
</comment>
<keyword evidence="2" id="KW-0560">Oxidoreductase</keyword>
<gene>
    <name evidence="4" type="ORF">GCM10007895_15140</name>
</gene>
<dbReference type="InterPro" id="IPR036291">
    <property type="entry name" value="NAD(P)-bd_dom_sf"/>
</dbReference>
<dbReference type="Gene3D" id="3.40.50.720">
    <property type="entry name" value="NAD(P)-binding Rossmann-like Domain"/>
    <property type="match status" value="1"/>
</dbReference>
<proteinExistence type="inferred from homology"/>
<dbReference type="PANTHER" id="PTHR44196">
    <property type="entry name" value="DEHYDROGENASE/REDUCTASE SDR FAMILY MEMBER 7B"/>
    <property type="match status" value="1"/>
</dbReference>
<evidence type="ECO:0000313" key="5">
    <source>
        <dbReference type="Proteomes" id="UP001161422"/>
    </source>
</evidence>
<protein>
    <submittedName>
        <fullName evidence="4">Short-chain dehydrogenase/reductase</fullName>
    </submittedName>
</protein>
<name>A0AA37W0X4_9GAMM</name>
<dbReference type="RefSeq" id="WP_095505349.1">
    <property type="nucleotide sequence ID" value="NZ_BSNC01000004.1"/>
</dbReference>
<organism evidence="4 5">
    <name type="scientific">Paraferrimonas sedimenticola</name>
    <dbReference type="NCBI Taxonomy" id="375674"/>
    <lineage>
        <taxon>Bacteria</taxon>
        <taxon>Pseudomonadati</taxon>
        <taxon>Pseudomonadota</taxon>
        <taxon>Gammaproteobacteria</taxon>
        <taxon>Alteromonadales</taxon>
        <taxon>Ferrimonadaceae</taxon>
        <taxon>Paraferrimonas</taxon>
    </lineage>
</organism>
<dbReference type="GO" id="GO:0016491">
    <property type="term" value="F:oxidoreductase activity"/>
    <property type="evidence" value="ECO:0007669"/>
    <property type="project" value="UniProtKB-KW"/>
</dbReference>
<dbReference type="PRINTS" id="PR00081">
    <property type="entry name" value="GDHRDH"/>
</dbReference>
<evidence type="ECO:0000313" key="4">
    <source>
        <dbReference type="EMBL" id="GLP96208.1"/>
    </source>
</evidence>
<comment type="similarity">
    <text evidence="1 3">Belongs to the short-chain dehydrogenases/reductases (SDR) family.</text>
</comment>
<dbReference type="Proteomes" id="UP001161422">
    <property type="component" value="Unassembled WGS sequence"/>
</dbReference>
<dbReference type="PANTHER" id="PTHR44196:SF1">
    <property type="entry name" value="DEHYDROGENASE_REDUCTASE SDR FAMILY MEMBER 7B"/>
    <property type="match status" value="1"/>
</dbReference>
<keyword evidence="5" id="KW-1185">Reference proteome</keyword>
<dbReference type="Pfam" id="PF00106">
    <property type="entry name" value="adh_short"/>
    <property type="match status" value="1"/>
</dbReference>
<dbReference type="EMBL" id="BSNC01000004">
    <property type="protein sequence ID" value="GLP96208.1"/>
    <property type="molecule type" value="Genomic_DNA"/>
</dbReference>